<comment type="subcellular location">
    <subcellularLocation>
        <location evidence="1">Periplasm</location>
    </subcellularLocation>
</comment>
<dbReference type="RefSeq" id="WP_040124717.1">
    <property type="nucleotide sequence ID" value="NZ_HG938356.1"/>
</dbReference>
<dbReference type="EMBL" id="HG938356">
    <property type="protein sequence ID" value="CDN57556.1"/>
    <property type="molecule type" value="Genomic_DNA"/>
</dbReference>
<gene>
    <name evidence="5" type="ORF">RG1141_PA07240</name>
</gene>
<keyword evidence="5" id="KW-0614">Plasmid</keyword>
<reference evidence="6" key="1">
    <citation type="journal article" date="2014" name="BMC Genomics">
        <title>Genome sequencing of two Neorhizobium galegae strains reveals a noeT gene responsible for the unusual acetylation of the nodulation factors.</title>
        <authorList>
            <person name="Osterman J."/>
            <person name="Marsh J."/>
            <person name="Laine P.K."/>
            <person name="Zeng Z."/>
            <person name="Alatalo E."/>
            <person name="Sullivan J.T."/>
            <person name="Young J.P."/>
            <person name="Thomas-Oates J."/>
            <person name="Paulin L."/>
            <person name="Lindstrom K."/>
        </authorList>
    </citation>
    <scope>NUCLEOTIDE SEQUENCE [LARGE SCALE GENOMIC DNA]</scope>
    <source>
        <strain evidence="6">HAMBI 1141</strain>
        <plasmid evidence="6">II</plasmid>
    </source>
</reference>
<feature type="domain" description="Solute-binding protein family 3/N-terminal" evidence="4">
    <location>
        <begin position="64"/>
        <end position="296"/>
    </location>
</feature>
<dbReference type="InterPro" id="IPR001638">
    <property type="entry name" value="Solute-binding_3/MltF_N"/>
</dbReference>
<dbReference type="CDD" id="cd01004">
    <property type="entry name" value="PBP2_MidA_like"/>
    <property type="match status" value="1"/>
</dbReference>
<protein>
    <submittedName>
        <fullName evidence="5">Cysteine ABC transport system periplasmic binding component</fullName>
    </submittedName>
</protein>
<dbReference type="Pfam" id="PF00497">
    <property type="entry name" value="SBP_bac_3"/>
    <property type="match status" value="1"/>
</dbReference>
<dbReference type="Proteomes" id="UP000028186">
    <property type="component" value="Plasmid pHAMBI1141a"/>
</dbReference>
<dbReference type="KEGG" id="ngl:RG1141_PA07240"/>
<dbReference type="HOGENOM" id="CLU_019602_18_1_5"/>
<dbReference type="SMART" id="SM00062">
    <property type="entry name" value="PBPb"/>
    <property type="match status" value="1"/>
</dbReference>
<proteinExistence type="predicted"/>
<dbReference type="SUPFAM" id="SSF53850">
    <property type="entry name" value="Periplasmic binding protein-like II"/>
    <property type="match status" value="1"/>
</dbReference>
<dbReference type="eggNOG" id="COG0834">
    <property type="taxonomic scope" value="Bacteria"/>
</dbReference>
<geneLocation type="plasmid" evidence="6">
    <name>II</name>
</geneLocation>
<name>A0A068THK6_NEOGA</name>
<evidence type="ECO:0000256" key="3">
    <source>
        <dbReference type="SAM" id="SignalP"/>
    </source>
</evidence>
<dbReference type="GO" id="GO:0042597">
    <property type="term" value="C:periplasmic space"/>
    <property type="evidence" value="ECO:0007669"/>
    <property type="project" value="UniProtKB-SubCell"/>
</dbReference>
<evidence type="ECO:0000313" key="5">
    <source>
        <dbReference type="EMBL" id="CDN57556.1"/>
    </source>
</evidence>
<organism evidence="5 6">
    <name type="scientific">Neorhizobium galegae bv. officinalis bv. officinalis str. HAMBI 1141</name>
    <dbReference type="NCBI Taxonomy" id="1028801"/>
    <lineage>
        <taxon>Bacteria</taxon>
        <taxon>Pseudomonadati</taxon>
        <taxon>Pseudomonadota</taxon>
        <taxon>Alphaproteobacteria</taxon>
        <taxon>Hyphomicrobiales</taxon>
        <taxon>Rhizobiaceae</taxon>
        <taxon>Rhizobium/Agrobacterium group</taxon>
        <taxon>Neorhizobium</taxon>
    </lineage>
</organism>
<feature type="signal peptide" evidence="3">
    <location>
        <begin position="1"/>
        <end position="28"/>
    </location>
</feature>
<dbReference type="AlphaFoldDB" id="A0A068THK6"/>
<evidence type="ECO:0000313" key="6">
    <source>
        <dbReference type="Proteomes" id="UP000028186"/>
    </source>
</evidence>
<dbReference type="PANTHER" id="PTHR35936:SF17">
    <property type="entry name" value="ARGININE-BINDING EXTRACELLULAR PROTEIN ARTP"/>
    <property type="match status" value="1"/>
</dbReference>
<sequence>MPYTSKLLGLTIGGLLSLSGFFGAFAHAQEVDLSPEQKSRVRAEKVDSAIKLIPAGYKFVTPGKLTVASVPGRLPFAAYATDNKTPVGSEPDFAQLIADSLGLQLELVPIAWADWPLGLVSGRFDAAIHNITVTEERKEKFDFSTYRNDLLGFYVPLNSKVAKVEKPEDVAGLKVIVSSGTNQEQILLRWIEANRAKGLPASEVQYYDDEAVLDVALQSGRADAYLGPNATSAFKAAKEQKTKFVGGFSGGWPQTAEIAVATKKGSGLADAITVALNEQIKGGSYGKVLARWNLAAEAVKEARTNPPGLPKK</sequence>
<evidence type="ECO:0000259" key="4">
    <source>
        <dbReference type="SMART" id="SM00062"/>
    </source>
</evidence>
<accession>A0A068THK6</accession>
<keyword evidence="2 3" id="KW-0732">Signal</keyword>
<dbReference type="Gene3D" id="3.40.190.10">
    <property type="entry name" value="Periplasmic binding protein-like II"/>
    <property type="match status" value="2"/>
</dbReference>
<evidence type="ECO:0000256" key="1">
    <source>
        <dbReference type="ARBA" id="ARBA00004418"/>
    </source>
</evidence>
<dbReference type="PATRIC" id="fig|1028801.3.peg.5327"/>
<evidence type="ECO:0000256" key="2">
    <source>
        <dbReference type="ARBA" id="ARBA00022729"/>
    </source>
</evidence>
<dbReference type="PANTHER" id="PTHR35936">
    <property type="entry name" value="MEMBRANE-BOUND LYTIC MUREIN TRANSGLYCOSYLASE F"/>
    <property type="match status" value="1"/>
</dbReference>
<feature type="chain" id="PRO_5001654006" evidence="3">
    <location>
        <begin position="29"/>
        <end position="312"/>
    </location>
</feature>